<organism evidence="1 3">
    <name type="scientific">Archangium gephyra</name>
    <dbReference type="NCBI Taxonomy" id="48"/>
    <lineage>
        <taxon>Bacteria</taxon>
        <taxon>Pseudomonadati</taxon>
        <taxon>Myxococcota</taxon>
        <taxon>Myxococcia</taxon>
        <taxon>Myxococcales</taxon>
        <taxon>Cystobacterineae</taxon>
        <taxon>Archangiaceae</taxon>
        <taxon>Archangium</taxon>
    </lineage>
</organism>
<dbReference type="RefSeq" id="WP_082175461.1">
    <property type="nucleotide sequence ID" value="NZ_CP011509.1"/>
</dbReference>
<keyword evidence="4" id="KW-1185">Reference proteome</keyword>
<dbReference type="KEGG" id="age:AA314_06397"/>
<evidence type="ECO:0000313" key="4">
    <source>
        <dbReference type="Proteomes" id="UP000256345"/>
    </source>
</evidence>
<protein>
    <submittedName>
        <fullName evidence="1">Uncharacterized protein</fullName>
    </submittedName>
</protein>
<accession>A0AAC8THP7</accession>
<name>A0AAC8THP7_9BACT</name>
<reference evidence="1 3" key="1">
    <citation type="submission" date="2015-05" db="EMBL/GenBank/DDBJ databases">
        <title>Genome assembly of Archangium gephyra DSM 2261.</title>
        <authorList>
            <person name="Sharma G."/>
            <person name="Subramanian S."/>
        </authorList>
    </citation>
    <scope>NUCLEOTIDE SEQUENCE [LARGE SCALE GENOMIC DNA]</scope>
    <source>
        <strain evidence="1 3">DSM 2261</strain>
    </source>
</reference>
<evidence type="ECO:0000313" key="2">
    <source>
        <dbReference type="EMBL" id="REG37178.1"/>
    </source>
</evidence>
<reference evidence="2 4" key="2">
    <citation type="submission" date="2018-08" db="EMBL/GenBank/DDBJ databases">
        <title>Genomic Encyclopedia of Archaeal and Bacterial Type Strains, Phase II (KMG-II): from individual species to whole genera.</title>
        <authorList>
            <person name="Goeker M."/>
        </authorList>
    </citation>
    <scope>NUCLEOTIDE SEQUENCE [LARGE SCALE GENOMIC DNA]</scope>
    <source>
        <strain evidence="2 4">DSM 2261</strain>
    </source>
</reference>
<evidence type="ECO:0000313" key="1">
    <source>
        <dbReference type="EMBL" id="AKJ04771.1"/>
    </source>
</evidence>
<dbReference type="EMBL" id="QUMU01000001">
    <property type="protein sequence ID" value="REG37178.1"/>
    <property type="molecule type" value="Genomic_DNA"/>
</dbReference>
<dbReference type="EMBL" id="CP011509">
    <property type="protein sequence ID" value="AKJ04771.1"/>
    <property type="molecule type" value="Genomic_DNA"/>
</dbReference>
<sequence length="452" mass="50620">MKKQPSSGDSIWPCASSCRMRSHAAALVLVFLSACGGCRATDAERAARERAEIEERIRDSMTLVPYRAFKLTLRANGEPNAPEQIALLWKALSETRALPGKSLTDEEARRAAQSYLDLFIAFYEARKTLQKRDEDEFPLLWSKWLPDQPPFLPGYDAGQEHAILASVWLILDNADRGNRLPASDLVFYELSRATPQPSWPPALRVAVQAKRGLSFCGAGYHYAAEEELNAFLSEVEVLPARDLPALQGRTREQSREMLLAAGYFLRAWNRMGLERERAAEDDIERGLRSLEKLGVENELTWWGWAFIHFRRERYEESAKYLDRLADSPYLGERERQEVRASAEEMRQHGDSLPIFLQARASVILAQALIARAGGLENILVTVLGPEQAKQVYAPIVWMDRVYQGVGELTPEKVAHEAGGTLDKVREVGGKGLDALKQRLGGGEGVTTESGLR</sequence>
<evidence type="ECO:0000313" key="3">
    <source>
        <dbReference type="Proteomes" id="UP000035579"/>
    </source>
</evidence>
<dbReference type="Proteomes" id="UP000256345">
    <property type="component" value="Unassembled WGS sequence"/>
</dbReference>
<proteinExistence type="predicted"/>
<dbReference type="AlphaFoldDB" id="A0AAC8THP7"/>
<dbReference type="PROSITE" id="PS51257">
    <property type="entry name" value="PROKAR_LIPOPROTEIN"/>
    <property type="match status" value="1"/>
</dbReference>
<dbReference type="Proteomes" id="UP000035579">
    <property type="component" value="Chromosome"/>
</dbReference>
<gene>
    <name evidence="1" type="ORF">AA314_06397</name>
    <name evidence="2" type="ORF">ATI61_101156</name>
</gene>